<dbReference type="RefSeq" id="XP_002680375.1">
    <property type="nucleotide sequence ID" value="XM_002680329.1"/>
</dbReference>
<dbReference type="Proteomes" id="UP000006671">
    <property type="component" value="Unassembled WGS sequence"/>
</dbReference>
<evidence type="ECO:0000313" key="2">
    <source>
        <dbReference type="EMBL" id="EFC47631.1"/>
    </source>
</evidence>
<dbReference type="PANTHER" id="PTHR45824:SF29">
    <property type="entry name" value="GH16843P"/>
    <property type="match status" value="1"/>
</dbReference>
<evidence type="ECO:0000313" key="3">
    <source>
        <dbReference type="Proteomes" id="UP000006671"/>
    </source>
</evidence>
<dbReference type="GO" id="GO:0008526">
    <property type="term" value="F:phosphatidylinositol transfer activity"/>
    <property type="evidence" value="ECO:0007669"/>
    <property type="project" value="TreeGrafter"/>
</dbReference>
<organism evidence="3">
    <name type="scientific">Naegleria gruberi</name>
    <name type="common">Amoeba</name>
    <dbReference type="NCBI Taxonomy" id="5762"/>
    <lineage>
        <taxon>Eukaryota</taxon>
        <taxon>Discoba</taxon>
        <taxon>Heterolobosea</taxon>
        <taxon>Tetramitia</taxon>
        <taxon>Eutetramitia</taxon>
        <taxon>Vahlkampfiidae</taxon>
        <taxon>Naegleria</taxon>
    </lineage>
</organism>
<dbReference type="PROSITE" id="PS50191">
    <property type="entry name" value="CRAL_TRIO"/>
    <property type="match status" value="1"/>
</dbReference>
<dbReference type="VEuPathDB" id="AmoebaDB:NAEGRDRAFT_78820"/>
<dbReference type="eggNOG" id="KOG1470">
    <property type="taxonomic scope" value="Eukaryota"/>
</dbReference>
<dbReference type="SUPFAM" id="SSF52087">
    <property type="entry name" value="CRAL/TRIO domain"/>
    <property type="match status" value="1"/>
</dbReference>
<protein>
    <submittedName>
        <fullName evidence="2">Phosphoglyceride transfer protein</fullName>
    </submittedName>
</protein>
<name>D2V6T5_NAEGR</name>
<dbReference type="SMART" id="SM00516">
    <property type="entry name" value="SEC14"/>
    <property type="match status" value="1"/>
</dbReference>
<dbReference type="InterPro" id="IPR036865">
    <property type="entry name" value="CRAL-TRIO_dom_sf"/>
</dbReference>
<keyword evidence="3" id="KW-1185">Reference proteome</keyword>
<dbReference type="KEGG" id="ngr:NAEGRDRAFT_78820"/>
<dbReference type="Gene3D" id="3.40.525.10">
    <property type="entry name" value="CRAL-TRIO lipid binding domain"/>
    <property type="match status" value="1"/>
</dbReference>
<dbReference type="InterPro" id="IPR001251">
    <property type="entry name" value="CRAL-TRIO_dom"/>
</dbReference>
<dbReference type="InParanoid" id="D2V6T5"/>
<dbReference type="PANTHER" id="PTHR45824">
    <property type="entry name" value="GH16843P"/>
    <property type="match status" value="1"/>
</dbReference>
<dbReference type="InterPro" id="IPR036273">
    <property type="entry name" value="CRAL/TRIO_N_dom_sf"/>
</dbReference>
<dbReference type="CDD" id="cd00170">
    <property type="entry name" value="SEC14"/>
    <property type="match status" value="1"/>
</dbReference>
<dbReference type="InterPro" id="IPR052578">
    <property type="entry name" value="PI_Transfer_CRAL-TRIO"/>
</dbReference>
<dbReference type="GeneID" id="8861691"/>
<accession>D2V6T5</accession>
<dbReference type="EMBL" id="GG738854">
    <property type="protein sequence ID" value="EFC47631.1"/>
    <property type="molecule type" value="Genomic_DNA"/>
</dbReference>
<dbReference type="Pfam" id="PF00650">
    <property type="entry name" value="CRAL_TRIO"/>
    <property type="match status" value="1"/>
</dbReference>
<proteinExistence type="predicted"/>
<evidence type="ECO:0000259" key="1">
    <source>
        <dbReference type="PROSITE" id="PS50191"/>
    </source>
</evidence>
<feature type="domain" description="CRAL-TRIO" evidence="1">
    <location>
        <begin position="100"/>
        <end position="267"/>
    </location>
</feature>
<sequence>MVRDSFLPSGRDETYGKLAEEVRSSVVSPLSKLTDEQKKLMEDLRKISETWNLDEEQKAFLDDMCLFRYLSGLQWNMEVASKQLKETMDWRASFRPQDIRLKDLEPIAKQGFLYHYGYDKSGRPIIYCLLGKDTADNTEENKKMKFKLFVYMMEKCIKRMPEGVNNIVWLVDLKDSSLSMGLVKEMKDTFVQLGNYYTERLARTMVLNAGWTISMIWAFVKPFLAKETVEKYVMLKGNDKEISETFDKYIEKNMLVKGFGSGSAEYTFDIQKLISEETEDEEELRKREQ</sequence>
<reference evidence="2 3" key="1">
    <citation type="journal article" date="2010" name="Cell">
        <title>The genome of Naegleria gruberi illuminates early eukaryotic versatility.</title>
        <authorList>
            <person name="Fritz-Laylin L.K."/>
            <person name="Prochnik S.E."/>
            <person name="Ginger M.L."/>
            <person name="Dacks J.B."/>
            <person name="Carpenter M.L."/>
            <person name="Field M.C."/>
            <person name="Kuo A."/>
            <person name="Paredez A."/>
            <person name="Chapman J."/>
            <person name="Pham J."/>
            <person name="Shu S."/>
            <person name="Neupane R."/>
            <person name="Cipriano M."/>
            <person name="Mancuso J."/>
            <person name="Tu H."/>
            <person name="Salamov A."/>
            <person name="Lindquist E."/>
            <person name="Shapiro H."/>
            <person name="Lucas S."/>
            <person name="Grigoriev I.V."/>
            <person name="Cande W.Z."/>
            <person name="Fulton C."/>
            <person name="Rokhsar D.S."/>
            <person name="Dawson S.C."/>
        </authorList>
    </citation>
    <scope>NUCLEOTIDE SEQUENCE [LARGE SCALE GENOMIC DNA]</scope>
    <source>
        <strain evidence="2 3">NEG-M</strain>
    </source>
</reference>
<dbReference type="SUPFAM" id="SSF46938">
    <property type="entry name" value="CRAL/TRIO N-terminal domain"/>
    <property type="match status" value="1"/>
</dbReference>
<gene>
    <name evidence="2" type="ORF">NAEGRDRAFT_78820</name>
</gene>
<dbReference type="AlphaFoldDB" id="D2V6T5"/>
<dbReference type="FunCoup" id="D2V6T5">
    <property type="interactions" value="124"/>
</dbReference>
<dbReference type="OrthoDB" id="75724at2759"/>